<dbReference type="InterPro" id="IPR013320">
    <property type="entry name" value="ConA-like_dom_sf"/>
</dbReference>
<accession>A0ABU0DFH9</accession>
<sequence>MASFGFALDLTRRSAAHPAPAPFDALAGPLYAAFGLSRLLSAYAGPCVRARRASDGAESDIGFAAAGALDVAALLAFAGAGSAYATLWYDQSGNGRHAAQPTGAAQPRIVNAGGLDVGPNGRPQLVLSGAQYLDIQNSTGFSRNIAAATYAAVTRVTAASAQVILYNSIASTAGSLRAALLFSTATAPVMQTRTTDTGVTATQAGAAVMSGAWSRIIGRGRYAAGAVDICVNGTAATNSAMTPAQNTPDSDSAANIRIGAATFGGAYLTGGVSTFALAQAAADIAALDAALLQVMP</sequence>
<dbReference type="SUPFAM" id="SSF49899">
    <property type="entry name" value="Concanavalin A-like lectins/glucanases"/>
    <property type="match status" value="1"/>
</dbReference>
<comment type="caution">
    <text evidence="2">The sequence shown here is derived from an EMBL/GenBank/DDBJ whole genome shotgun (WGS) entry which is preliminary data.</text>
</comment>
<evidence type="ECO:0000313" key="3">
    <source>
        <dbReference type="Proteomes" id="UP001238467"/>
    </source>
</evidence>
<dbReference type="Gene3D" id="2.60.120.200">
    <property type="match status" value="1"/>
</dbReference>
<name>A0ABU0DFH9_9HYPH</name>
<dbReference type="Pfam" id="PF09206">
    <property type="entry name" value="ArabFuran-catal"/>
    <property type="match status" value="1"/>
</dbReference>
<dbReference type="RefSeq" id="WP_307059248.1">
    <property type="nucleotide sequence ID" value="NZ_JAUSUH010000003.1"/>
</dbReference>
<keyword evidence="3" id="KW-1185">Reference proteome</keyword>
<gene>
    <name evidence="2" type="ORF">J2S76_001607</name>
</gene>
<reference evidence="2 3" key="1">
    <citation type="submission" date="2023-07" db="EMBL/GenBank/DDBJ databases">
        <title>Genomic Encyclopedia of Type Strains, Phase IV (KMG-IV): sequencing the most valuable type-strain genomes for metagenomic binning, comparative biology and taxonomic classification.</title>
        <authorList>
            <person name="Goeker M."/>
        </authorList>
    </citation>
    <scope>NUCLEOTIDE SEQUENCE [LARGE SCALE GENOMIC DNA]</scope>
    <source>
        <strain evidence="2 3">DSM 1277</strain>
    </source>
</reference>
<dbReference type="EMBL" id="JAUSUH010000003">
    <property type="protein sequence ID" value="MDQ0347183.1"/>
    <property type="molecule type" value="Genomic_DNA"/>
</dbReference>
<protein>
    <recommendedName>
        <fullName evidence="1">Alpha-L-arabinofuranosidase B catalytic domain-containing protein</fullName>
    </recommendedName>
</protein>
<evidence type="ECO:0000313" key="2">
    <source>
        <dbReference type="EMBL" id="MDQ0347183.1"/>
    </source>
</evidence>
<proteinExistence type="predicted"/>
<organism evidence="2 3">
    <name type="scientific">Ancylobacter vacuolatus</name>
    <dbReference type="NCBI Taxonomy" id="223389"/>
    <lineage>
        <taxon>Bacteria</taxon>
        <taxon>Pseudomonadati</taxon>
        <taxon>Pseudomonadota</taxon>
        <taxon>Alphaproteobacteria</taxon>
        <taxon>Hyphomicrobiales</taxon>
        <taxon>Xanthobacteraceae</taxon>
        <taxon>Ancylobacter</taxon>
    </lineage>
</organism>
<dbReference type="InterPro" id="IPR015289">
    <property type="entry name" value="A-L-arabinofuranosidase_B_cat"/>
</dbReference>
<dbReference type="Proteomes" id="UP001238467">
    <property type="component" value="Unassembled WGS sequence"/>
</dbReference>
<evidence type="ECO:0000259" key="1">
    <source>
        <dbReference type="Pfam" id="PF09206"/>
    </source>
</evidence>
<feature type="domain" description="Alpha-L-arabinofuranosidase B catalytic" evidence="1">
    <location>
        <begin position="28"/>
        <end position="132"/>
    </location>
</feature>